<name>A0A1H1D1A3_9FLAO</name>
<keyword evidence="2" id="KW-1185">Reference proteome</keyword>
<accession>A0A1H1D1A3</accession>
<dbReference type="EMBL" id="FNKL01000003">
    <property type="protein sequence ID" value="SDQ70039.1"/>
    <property type="molecule type" value="Genomic_DNA"/>
</dbReference>
<sequence>MKKRIVLFSLVVFFTTLCVGLFAHKGNTHFSPDLSSKSKLLQKPDCDSQPEMYILSDVQDNADSDDLEKEKFDFSLILKEHISYFVTDYSFKIQSVTIPDSNHIAVPRYILYHSLQVSDH</sequence>
<dbReference type="OrthoDB" id="1451588at2"/>
<organism evidence="1 2">
    <name type="scientific">Chryseobacterium soldanellicola</name>
    <dbReference type="NCBI Taxonomy" id="311333"/>
    <lineage>
        <taxon>Bacteria</taxon>
        <taxon>Pseudomonadati</taxon>
        <taxon>Bacteroidota</taxon>
        <taxon>Flavobacteriia</taxon>
        <taxon>Flavobacteriales</taxon>
        <taxon>Weeksellaceae</taxon>
        <taxon>Chryseobacterium group</taxon>
        <taxon>Chryseobacterium</taxon>
    </lineage>
</organism>
<reference evidence="2" key="1">
    <citation type="submission" date="2016-10" db="EMBL/GenBank/DDBJ databases">
        <authorList>
            <person name="Varghese N."/>
            <person name="Submissions S."/>
        </authorList>
    </citation>
    <scope>NUCLEOTIDE SEQUENCE [LARGE SCALE GENOMIC DNA]</scope>
    <source>
        <strain evidence="2">DSM 17072</strain>
    </source>
</reference>
<dbReference type="RefSeq" id="WP_089755825.1">
    <property type="nucleotide sequence ID" value="NZ_FNKL01000003.1"/>
</dbReference>
<dbReference type="STRING" id="311333.SAMN05421664_2231"/>
<proteinExistence type="predicted"/>
<evidence type="ECO:0000313" key="1">
    <source>
        <dbReference type="EMBL" id="SDQ70039.1"/>
    </source>
</evidence>
<evidence type="ECO:0000313" key="2">
    <source>
        <dbReference type="Proteomes" id="UP000199627"/>
    </source>
</evidence>
<gene>
    <name evidence="1" type="ORF">SAMN05421664_2231</name>
</gene>
<dbReference type="AlphaFoldDB" id="A0A1H1D1A3"/>
<protein>
    <submittedName>
        <fullName evidence="1">Uncharacterized protein</fullName>
    </submittedName>
</protein>
<dbReference type="Proteomes" id="UP000199627">
    <property type="component" value="Unassembled WGS sequence"/>
</dbReference>